<comment type="caution">
    <text evidence="3">The sequence shown here is derived from an EMBL/GenBank/DDBJ whole genome shotgun (WGS) entry which is preliminary data.</text>
</comment>
<dbReference type="SUPFAM" id="SSF48113">
    <property type="entry name" value="Heme-dependent peroxidases"/>
    <property type="match status" value="1"/>
</dbReference>
<keyword evidence="4" id="KW-1185">Reference proteome</keyword>
<evidence type="ECO:0000256" key="2">
    <source>
        <dbReference type="SAM" id="MobiDB-lite"/>
    </source>
</evidence>
<dbReference type="Gene3D" id="1.10.640.10">
    <property type="entry name" value="Haem peroxidase domain superfamily, animal type"/>
    <property type="match status" value="1"/>
</dbReference>
<dbReference type="Proteomes" id="UP001359485">
    <property type="component" value="Unassembled WGS sequence"/>
</dbReference>
<name>A0ABR1AMV9_POLSC</name>
<gene>
    <name evidence="3" type="ORF">RUM44_010670</name>
</gene>
<feature type="region of interest" description="Disordered" evidence="2">
    <location>
        <begin position="28"/>
        <end position="76"/>
    </location>
</feature>
<dbReference type="PANTHER" id="PTHR11475:SF109">
    <property type="entry name" value="CHORION PEROXIDASE-LIKE PROTEIN"/>
    <property type="match status" value="1"/>
</dbReference>
<dbReference type="PRINTS" id="PR00457">
    <property type="entry name" value="ANPEROXIDASE"/>
</dbReference>
<evidence type="ECO:0000313" key="3">
    <source>
        <dbReference type="EMBL" id="KAK6623814.1"/>
    </source>
</evidence>
<dbReference type="InterPro" id="IPR010255">
    <property type="entry name" value="Haem_peroxidase_sf"/>
</dbReference>
<feature type="compositionally biased region" description="Basic and acidic residues" evidence="2">
    <location>
        <begin position="60"/>
        <end position="75"/>
    </location>
</feature>
<dbReference type="PANTHER" id="PTHR11475">
    <property type="entry name" value="OXIDASE/PEROXIDASE"/>
    <property type="match status" value="1"/>
</dbReference>
<keyword evidence="1" id="KW-0560">Oxidoreductase</keyword>
<organism evidence="3 4">
    <name type="scientific">Polyplax serrata</name>
    <name type="common">Common mouse louse</name>
    <dbReference type="NCBI Taxonomy" id="468196"/>
    <lineage>
        <taxon>Eukaryota</taxon>
        <taxon>Metazoa</taxon>
        <taxon>Ecdysozoa</taxon>
        <taxon>Arthropoda</taxon>
        <taxon>Hexapoda</taxon>
        <taxon>Insecta</taxon>
        <taxon>Pterygota</taxon>
        <taxon>Neoptera</taxon>
        <taxon>Paraneoptera</taxon>
        <taxon>Psocodea</taxon>
        <taxon>Troctomorpha</taxon>
        <taxon>Phthiraptera</taxon>
        <taxon>Anoplura</taxon>
        <taxon>Polyplacidae</taxon>
        <taxon>Polyplax</taxon>
    </lineage>
</organism>
<dbReference type="EMBL" id="JAWJWF010000046">
    <property type="protein sequence ID" value="KAK6623814.1"/>
    <property type="molecule type" value="Genomic_DNA"/>
</dbReference>
<reference evidence="3 4" key="1">
    <citation type="submission" date="2023-09" db="EMBL/GenBank/DDBJ databases">
        <title>Genomes of two closely related lineages of the louse Polyplax serrata with different host specificities.</title>
        <authorList>
            <person name="Martinu J."/>
            <person name="Tarabai H."/>
            <person name="Stefka J."/>
            <person name="Hypsa V."/>
        </authorList>
    </citation>
    <scope>NUCLEOTIDE SEQUENCE [LARGE SCALE GENOMIC DNA]</scope>
    <source>
        <strain evidence="3">98ZLc_SE</strain>
    </source>
</reference>
<evidence type="ECO:0000313" key="4">
    <source>
        <dbReference type="Proteomes" id="UP001359485"/>
    </source>
</evidence>
<dbReference type="InterPro" id="IPR019791">
    <property type="entry name" value="Haem_peroxidase_animal"/>
</dbReference>
<sequence>MLIYLNLQGYDALKTHLKYDTEGGTNTFLGRRSSRESSQVPDLGGYSGLDKDTTTLQKHTAADDETRKVKSRDAANESEITLTTDFNLISSDFNAKEKRKNSSDSPSQLNVPDINESYFSKSDDLDQLSFNESTINRESEIEQRSSVVSNIGNNKSMAKDGAENVEDRNPEILLKKQKDLLAFVADFGLQNMHELYDVKEKEIYEAGLFLPSGSPGSYLAAFNQQPAEVKKLSRFGYASLRATARLVEELADSKLRQEIFNVTVDDTKDFPEISLLDTSLHDDCPLKNNPRCPNWKHLFRTIDGTCNNLKRPWWGAKFQPLKRFLAPHYSDGLETIRQSVRGGPLPSARLISTTVHWDLNVNSKSVTHMLMQWGQFIDHDMTSSSQSRGFNGSVPRCCDAPINLQHPDCLPIEVPSNDPFFGRFGIRCLEFLRSAPSSRVGCGLGPREQVNQVTSYIDGSMIYGNSDREAAKLRLFRNGMLKYSRMPQRLPLLPQDRERGEFCRNSNSDFFCLFSGDARMNEQPGLMAIHVVFLRLHNRLARNMAHLNPEWSDERIYQETRKIIGAILQHITYREFLPIVLGHDVMKVFDIDLTKDGYYNGYSEKISGSAANSFATAAFRFGHSMVQGKFLKWDDIRKEVVNNVSLHEELLDPGSLHRFGAVDNLMMGMCMQEAQKRDEHFSVELTNHLFQTPNFPAGLDLAAINIQRGRDHGIPSYNNWRNPCGLRRMRTWDDLLHVMPPGSRDNFRSIYRDIDDIDLFPGGLAEFSVRGGIVGSTFACIIAQHFRNLRKGDRFWYENGGFDSSFTLSQLKAIRRVSLARVLCDNLDLIEEIQPFVFLTADSLRNKKISCRSGEIPFIDLSAWQESPKGKLNLKQNKPTAIEISVPEMPETTLELEPGNEIPQPLE</sequence>
<accession>A0ABR1AMV9</accession>
<dbReference type="Pfam" id="PF03098">
    <property type="entry name" value="An_peroxidase"/>
    <property type="match status" value="1"/>
</dbReference>
<protein>
    <submittedName>
        <fullName evidence="3">Uncharacterized protein</fullName>
    </submittedName>
</protein>
<evidence type="ECO:0000256" key="1">
    <source>
        <dbReference type="ARBA" id="ARBA00022559"/>
    </source>
</evidence>
<proteinExistence type="predicted"/>
<dbReference type="PROSITE" id="PS50292">
    <property type="entry name" value="PEROXIDASE_3"/>
    <property type="match status" value="1"/>
</dbReference>
<dbReference type="CDD" id="cd09823">
    <property type="entry name" value="peroxinectin_like"/>
    <property type="match status" value="1"/>
</dbReference>
<keyword evidence="1" id="KW-0575">Peroxidase</keyword>
<dbReference type="InterPro" id="IPR037120">
    <property type="entry name" value="Haem_peroxidase_sf_animal"/>
</dbReference>